<evidence type="ECO:0000313" key="3">
    <source>
        <dbReference type="EMBL" id="EFP08200.1"/>
    </source>
</evidence>
<keyword evidence="2" id="KW-0732">Signal</keyword>
<dbReference type="OrthoDB" id="5905777at2759"/>
<dbReference type="AlphaFoldDB" id="E3NMJ4"/>
<keyword evidence="1" id="KW-0472">Membrane</keyword>
<evidence type="ECO:0000256" key="1">
    <source>
        <dbReference type="SAM" id="Phobius"/>
    </source>
</evidence>
<dbReference type="eggNOG" id="ENOG502QQEE">
    <property type="taxonomic scope" value="Eukaryota"/>
</dbReference>
<dbReference type="GeneID" id="9823213"/>
<dbReference type="RefSeq" id="XP_003090376.2">
    <property type="nucleotide sequence ID" value="XM_003090328.2"/>
</dbReference>
<evidence type="ECO:0000256" key="2">
    <source>
        <dbReference type="SAM" id="SignalP"/>
    </source>
</evidence>
<keyword evidence="1" id="KW-0812">Transmembrane</keyword>
<feature type="transmembrane region" description="Helical" evidence="1">
    <location>
        <begin position="139"/>
        <end position="171"/>
    </location>
</feature>
<accession>E3NMJ4</accession>
<dbReference type="InParanoid" id="E3NMJ4"/>
<keyword evidence="1" id="KW-1133">Transmembrane helix</keyword>
<evidence type="ECO:0000313" key="4">
    <source>
        <dbReference type="Proteomes" id="UP000008281"/>
    </source>
</evidence>
<protein>
    <submittedName>
        <fullName evidence="3">Uncharacterized protein</fullName>
    </submittedName>
</protein>
<dbReference type="EMBL" id="DS269054">
    <property type="protein sequence ID" value="EFP08200.1"/>
    <property type="molecule type" value="Genomic_DNA"/>
</dbReference>
<name>E3NMJ4_CAERE</name>
<feature type="signal peptide" evidence="2">
    <location>
        <begin position="1"/>
        <end position="23"/>
    </location>
</feature>
<dbReference type="HOGENOM" id="CLU_1385347_0_0_1"/>
<organism evidence="4">
    <name type="scientific">Caenorhabditis remanei</name>
    <name type="common">Caenorhabditis vulgaris</name>
    <dbReference type="NCBI Taxonomy" id="31234"/>
    <lineage>
        <taxon>Eukaryota</taxon>
        <taxon>Metazoa</taxon>
        <taxon>Ecdysozoa</taxon>
        <taxon>Nematoda</taxon>
        <taxon>Chromadorea</taxon>
        <taxon>Rhabditida</taxon>
        <taxon>Rhabditina</taxon>
        <taxon>Rhabditomorpha</taxon>
        <taxon>Rhabditoidea</taxon>
        <taxon>Rhabditidae</taxon>
        <taxon>Peloderinae</taxon>
        <taxon>Caenorhabditis</taxon>
    </lineage>
</organism>
<feature type="chain" id="PRO_5003178801" evidence="2">
    <location>
        <begin position="24"/>
        <end position="197"/>
    </location>
</feature>
<reference evidence="3" key="1">
    <citation type="submission" date="2007-07" db="EMBL/GenBank/DDBJ databases">
        <title>PCAP assembly of the Caenorhabditis remanei genome.</title>
        <authorList>
            <consortium name="The Caenorhabditis remanei Sequencing Consortium"/>
            <person name="Wilson R.K."/>
        </authorList>
    </citation>
    <scope>NUCLEOTIDE SEQUENCE [LARGE SCALE GENOMIC DNA]</scope>
    <source>
        <strain evidence="3">PB4641</strain>
    </source>
</reference>
<feature type="transmembrane region" description="Helical" evidence="1">
    <location>
        <begin position="95"/>
        <end position="118"/>
    </location>
</feature>
<keyword evidence="4" id="KW-1185">Reference proteome</keyword>
<proteinExistence type="predicted"/>
<dbReference type="KEGG" id="crq:GCK72_012183"/>
<dbReference type="Proteomes" id="UP000008281">
    <property type="component" value="Unassembled WGS sequence"/>
</dbReference>
<dbReference type="CTD" id="9823213"/>
<gene>
    <name evidence="3" type="ORF">CRE_31574</name>
</gene>
<sequence>MNRKTLKFSLIILFFICFPPCLATLNILKEKGYGFVEDPEYRVEKCVSQKIRLDFHDRHAASLALNRKDQLISKLEIDGCGMVARAMREIATITMASNAAITAGFTNIVVALNFPFVWQKSVQKHVVMRNLKEMQLLSMFTSNITLGSIRICIIGGAALASIVLICALAYFCCATCCCSCCCFRKRGTKTNPLANIV</sequence>